<keyword evidence="1" id="KW-0472">Membrane</keyword>
<dbReference type="EMBL" id="QRDZ01000013">
    <property type="protein sequence ID" value="RED76090.1"/>
    <property type="molecule type" value="Genomic_DNA"/>
</dbReference>
<sequence>MRKERALGIKLILLIFLIVLVGIFLWGNYKEKTDPVSVSLAEQRHI</sequence>
<evidence type="ECO:0000256" key="1">
    <source>
        <dbReference type="SAM" id="Phobius"/>
    </source>
</evidence>
<keyword evidence="3" id="KW-1185">Reference proteome</keyword>
<protein>
    <submittedName>
        <fullName evidence="2">Uncharacterized protein</fullName>
    </submittedName>
</protein>
<proteinExistence type="predicted"/>
<dbReference type="Proteomes" id="UP000256977">
    <property type="component" value="Unassembled WGS sequence"/>
</dbReference>
<gene>
    <name evidence="2" type="ORF">DFP98_113150</name>
</gene>
<evidence type="ECO:0000313" key="3">
    <source>
        <dbReference type="Proteomes" id="UP000256977"/>
    </source>
</evidence>
<dbReference type="AlphaFoldDB" id="A0A3D9JQ61"/>
<keyword evidence="1" id="KW-0812">Transmembrane</keyword>
<dbReference type="RefSeq" id="WP_181917751.1">
    <property type="nucleotide sequence ID" value="NZ_QRDZ01000013.1"/>
</dbReference>
<organism evidence="2 3">
    <name type="scientific">Cohnella phaseoli</name>
    <dbReference type="NCBI Taxonomy" id="456490"/>
    <lineage>
        <taxon>Bacteria</taxon>
        <taxon>Bacillati</taxon>
        <taxon>Bacillota</taxon>
        <taxon>Bacilli</taxon>
        <taxon>Bacillales</taxon>
        <taxon>Paenibacillaceae</taxon>
        <taxon>Cohnella</taxon>
    </lineage>
</organism>
<feature type="transmembrane region" description="Helical" evidence="1">
    <location>
        <begin position="7"/>
        <end position="27"/>
    </location>
</feature>
<evidence type="ECO:0000313" key="2">
    <source>
        <dbReference type="EMBL" id="RED76090.1"/>
    </source>
</evidence>
<accession>A0A3D9JQ61</accession>
<comment type="caution">
    <text evidence="2">The sequence shown here is derived from an EMBL/GenBank/DDBJ whole genome shotgun (WGS) entry which is preliminary data.</text>
</comment>
<reference evidence="2 3" key="1">
    <citation type="submission" date="2018-07" db="EMBL/GenBank/DDBJ databases">
        <title>Genomic Encyclopedia of Type Strains, Phase III (KMG-III): the genomes of soil and plant-associated and newly described type strains.</title>
        <authorList>
            <person name="Whitman W."/>
        </authorList>
    </citation>
    <scope>NUCLEOTIDE SEQUENCE [LARGE SCALE GENOMIC DNA]</scope>
    <source>
        <strain evidence="2 3">CECT 7287</strain>
    </source>
</reference>
<name>A0A3D9JQ61_9BACL</name>
<keyword evidence="1" id="KW-1133">Transmembrane helix</keyword>